<accession>A0A1M5UJU7</accession>
<protein>
    <submittedName>
        <fullName evidence="1">DNA sulfur modification protein DndB</fullName>
    </submittedName>
</protein>
<dbReference type="EMBL" id="FQXS01000005">
    <property type="protein sequence ID" value="SHH63352.1"/>
    <property type="molecule type" value="Genomic_DNA"/>
</dbReference>
<reference evidence="1 2" key="1">
    <citation type="submission" date="2016-11" db="EMBL/GenBank/DDBJ databases">
        <authorList>
            <person name="Jaros S."/>
            <person name="Januszkiewicz K."/>
            <person name="Wedrychowicz H."/>
        </authorList>
    </citation>
    <scope>NUCLEOTIDE SEQUENCE [LARGE SCALE GENOMIC DNA]</scope>
    <source>
        <strain evidence="1 2">DSM 9705</strain>
    </source>
</reference>
<dbReference type="Proteomes" id="UP000184139">
    <property type="component" value="Unassembled WGS sequence"/>
</dbReference>
<dbReference type="Pfam" id="PF14072">
    <property type="entry name" value="DndB"/>
    <property type="match status" value="1"/>
</dbReference>
<name>A0A1M5UJU7_9BACT</name>
<dbReference type="AlphaFoldDB" id="A0A1M5UJU7"/>
<sequence length="365" mass="41526">MSDPFEYVFPCIRGMQAKSEYFVSMCPLRLIPKIFLFNEEELVPELRAQRFLNKARLPDMSRYLLENKDSYVFSAITASIDGEVKFEPIEASDNGKRIGFLHIPMSAQFIINDGQHRRAAIEMAIREEPALADESIAVVFFMDKGLKRCQQMFADLNRYAIRPSKSLGVLYDHRDEMAEIARTVAFKAEAFNGVVEMEKSTLSPRASRLFTLSSIYNANSALLSNIESGGFDDKVTMAIEFWDEASKHIREWRLVKNRKITSGDVRRDFIHSHAVVLQAIGYVGNTLLKNGLKNWKAKIKTISTIDWARSNTKQWEGRAMIGGKVSKAHHNVTLTANAIKKHIGLQLTPEEQRVEDAFHRGDYEG</sequence>
<dbReference type="InterPro" id="IPR017601">
    <property type="entry name" value="DGQHR-contain_dom"/>
</dbReference>
<dbReference type="NCBIfam" id="TIGR03233">
    <property type="entry name" value="DNA_S_dndB"/>
    <property type="match status" value="1"/>
</dbReference>
<evidence type="ECO:0000313" key="2">
    <source>
        <dbReference type="Proteomes" id="UP000184139"/>
    </source>
</evidence>
<keyword evidence="2" id="KW-1185">Reference proteome</keyword>
<dbReference type="OrthoDB" id="3524978at2"/>
<dbReference type="STRING" id="1121409.SAMN02745124_01212"/>
<dbReference type="RefSeq" id="WP_073374250.1">
    <property type="nucleotide sequence ID" value="NZ_FQXS01000005.1"/>
</dbReference>
<dbReference type="CDD" id="cd16412">
    <property type="entry name" value="dndB"/>
    <property type="match status" value="1"/>
</dbReference>
<dbReference type="NCBIfam" id="TIGR03187">
    <property type="entry name" value="DGQHR"/>
    <property type="match status" value="1"/>
</dbReference>
<evidence type="ECO:0000313" key="1">
    <source>
        <dbReference type="EMBL" id="SHH63352.1"/>
    </source>
</evidence>
<proteinExistence type="predicted"/>
<dbReference type="InterPro" id="IPR017642">
    <property type="entry name" value="DNA_S_mod_DndB"/>
</dbReference>
<organism evidence="1 2">
    <name type="scientific">Desulfofustis glycolicus DSM 9705</name>
    <dbReference type="NCBI Taxonomy" id="1121409"/>
    <lineage>
        <taxon>Bacteria</taxon>
        <taxon>Pseudomonadati</taxon>
        <taxon>Thermodesulfobacteriota</taxon>
        <taxon>Desulfobulbia</taxon>
        <taxon>Desulfobulbales</taxon>
        <taxon>Desulfocapsaceae</taxon>
        <taxon>Desulfofustis</taxon>
    </lineage>
</organism>
<gene>
    <name evidence="1" type="ORF">SAMN02745124_01212</name>
</gene>